<evidence type="ECO:0000313" key="4">
    <source>
        <dbReference type="Proteomes" id="UP001491349"/>
    </source>
</evidence>
<gene>
    <name evidence="3" type="ORF">WMW71_08000</name>
</gene>
<dbReference type="InterPro" id="IPR011050">
    <property type="entry name" value="Pectin_lyase_fold/virulence"/>
</dbReference>
<dbReference type="EMBL" id="JBBPCB010000004">
    <property type="protein sequence ID" value="MEK8180281.1"/>
    <property type="molecule type" value="Genomic_DNA"/>
</dbReference>
<dbReference type="Proteomes" id="UP001491349">
    <property type="component" value="Unassembled WGS sequence"/>
</dbReference>
<dbReference type="SUPFAM" id="SSF49299">
    <property type="entry name" value="PKD domain"/>
    <property type="match status" value="1"/>
</dbReference>
<dbReference type="RefSeq" id="WP_341432126.1">
    <property type="nucleotide sequence ID" value="NZ_JBBPCB010000004.1"/>
</dbReference>
<dbReference type="InterPro" id="IPR006626">
    <property type="entry name" value="PbH1"/>
</dbReference>
<keyword evidence="4" id="KW-1185">Reference proteome</keyword>
<dbReference type="Gene3D" id="2.60.40.10">
    <property type="entry name" value="Immunoglobulins"/>
    <property type="match status" value="1"/>
</dbReference>
<dbReference type="Pfam" id="PF18962">
    <property type="entry name" value="Por_Secre_tail"/>
    <property type="match status" value="1"/>
</dbReference>
<organism evidence="3 4">
    <name type="scientific">Flavobacterium buctense</name>
    <dbReference type="NCBI Taxonomy" id="1648146"/>
    <lineage>
        <taxon>Bacteria</taxon>
        <taxon>Pseudomonadati</taxon>
        <taxon>Bacteroidota</taxon>
        <taxon>Flavobacteriia</taxon>
        <taxon>Flavobacteriales</taxon>
        <taxon>Flavobacteriaceae</taxon>
        <taxon>Flavobacterium</taxon>
    </lineage>
</organism>
<evidence type="ECO:0000313" key="3">
    <source>
        <dbReference type="EMBL" id="MEK8180281.1"/>
    </source>
</evidence>
<evidence type="ECO:0000256" key="1">
    <source>
        <dbReference type="ARBA" id="ARBA00022729"/>
    </source>
</evidence>
<dbReference type="InterPro" id="IPR013783">
    <property type="entry name" value="Ig-like_fold"/>
</dbReference>
<dbReference type="SMART" id="SM00710">
    <property type="entry name" value="PbH1"/>
    <property type="match status" value="15"/>
</dbReference>
<dbReference type="SUPFAM" id="SSF51126">
    <property type="entry name" value="Pectin lyase-like"/>
    <property type="match status" value="1"/>
</dbReference>
<dbReference type="InterPro" id="IPR026444">
    <property type="entry name" value="Secre_tail"/>
</dbReference>
<proteinExistence type="predicted"/>
<dbReference type="Gene3D" id="2.160.20.10">
    <property type="entry name" value="Single-stranded right-handed beta-helix, Pectin lyase-like"/>
    <property type="match status" value="1"/>
</dbReference>
<sequence length="3021" mass="306253">MSKNYNSFGLDRDVFLKKQNSTPSGTDFKGSTMRRLSGFLLLYCILFAGFSANAQVTVTGCTGTGNGSYATLSAAATAIVAAQPSAVILVEITGNTTEPAAGAAFVAGTWTSLTIQPSGGSWTISGAATAGSPLISFNGSDNVTINGLNSGGNALTITNTTASATSGTSTIRFQTDATNNTITNCTILGSSSSATGTAGGNIFFASGAVSTGNDGNTISNCNLGPAGANLPSKLIYFSGTSNTDPGTANSGIVINNNNFYDYFSATTSSAAIDLNSGSSSVTISNNKFYQTATRTQTTGAAHRAININNGSGNNFSVTGNTIGFANASGTGTYNFVGVSSSVFIPINVLPGTTTVSTVQNNTIAGIAFSGAISGTGTSGPFRAIYVTGLTNVNNNIIGSMGATGSISVTSSTTSAGNYYGIYNNSSSNTTISNNQIGGISITNSSTGTATFTGIFVNTSTSATATLSLNTIGGTIANSLSVASSGTSSQIVGINIGLPAATLTSNIIRNLTNNNGTGTTTSASVIGLLVGATSANHTVSQNSIYNLSNTNVTTANVVTGIQFTGSTANVVERNTIYGLTTATNSTSAEINGIRVAGGTTVYRNNMIALGAGVANALGGVASNGGTTGINGFNGALGTDSFWHNTIYIGGTATAGTGASYAFNGTQTTNTRSFRNNIFVNDRTNSGATGKHYAVKINGSTANPTGLTINNNVYYGTGSGFTFGYFNSADVASLAAWKTAVGQDAGSYNANPQLLDPTNATPDLHINPSVSSSAEGNGVDVGVTLDFDGQTRSGLTPVDIGADAGNFIGGDLTPPAITYTALTNTTSTANRLFNNITITDATGVNVTVGTKPRLYYKKSTETNDVSGWKFVEASGSTSPFDFTIDYSVLTGGAAAFGDVIQYFVVAQDTGLPTVAINSGNFAAIPTSVALTSAQFPIGGSINSYTILNSLGGTKTVCPSGCDYATLTLAGGAFDAINNALVISNLTLEIAGDLTAETGAIKLNEFATPFTVTIKPAGGSRTISGTSAGSLLGFNGADNVLIDGSLSSTANTICPASSASRDLTITNNNTGTSSAVVWFQSNATNGATNNTVRNCTIVGNANTTTLVGLGFGSSTISTTSLGIGNNNNTVENNSVSKVQNAIYSQGTSAGNKNTGNKFNLNQVTAAVGTDNPKTGITLGFENNVEVSGNRLLNLSSATDNWGISLGITTSSGFSTTITGNEVTNAIVTKNTIGALAQTSSNSGAGIVQAVLSTAGVTNLIANNIIYDVNVYCTSPDIGAGILIGGGTGTTNVYHNSVSLTGTRNTSTTFPTYAIAIGGTNPVVDVRNNILINTQTTTNTGKSYAIGLAYSSYANLVSNNNLLFTNGTSAFFAQTGGLGTSGTDRTSLSSWTTTTGKDTVSKNTAIVFTGSPSVLSIDQNNATNILSLEGSGATGTGITDDFECQLRNASTPDIGADEFTPPSCSGTNPGTAVGNTVLCGSGTPTITASGFDSGSGISYQWYSSGIISDYTNDTGLIVSGQTNPATLTTGVVSSTTYYWLKVTCSATSSSSNSNMITVTVNPKPTATASSNTPVCSGSVLNLNGTTDIGTTFTWTGPNSFTSSSQNPSISTVTTAAAGTYNFTATANGCSSTVATTVVAINATPVAPTTTGYNICLNASIPNGQGLTSTSVGAGTITGSQTLSFNVAAQPTEINSSPGNTVASATMTALPVGAIVTSVVLSYPGLVALTDSWRADISLGLSGALVNAAATDPTAANSAGTFNYTRTATTGITATNTGGTVNLLYWDSVDDNFGAEATFPTGTAVATVVVNYSIPNPASIQWYTTQTSGTAIGSGSPFNPIGVDPALPDSSVSGNYTYYAEVQNGSCPSTRTAAVLSIGATLTASATAAPNTSVCAGTTVTLSSAFTGGGGGIAYSWKVGATEVNTTASFSVTPSTTTTYDLTITDACSQIATASVTVTVNPLPATVVVSGAGTFCSNATITADNGGDGTIYFQGTTNNGTSTATASASQVVSVSGTYYFRAQSAAGCWGAQGSAVVVIQTPVTISTTPATICQGGASVALAASATCPTVYVNSNTFSMTDIPASGAPTYVRSSGGTVYSSSSTVAFSTQVFRPTVTGSYVINGCGSGDTHMQLYTSPFNPSSPTTNFLEANDDGNGSTCTADPRITRTLTAGVDYVLVYTPFSNGSAVTGITITVTPPVGGNVQTPTGAGVLNWYADTTSSTVLGTGNSFDPVASGVLANTNTPGTTVYYVACSASSACRTPVNFVITPSVVPTLSFVTDTPGEFCAGTNVTFTATAGNLGGGTATYDFSIEGTSIQSGVQNTFSTTALADGEEVSVVVTITGGTCVSPSTLTGSMFVTVNDNFTVTASASANGSISPNGITTLTCEGTGDQTYTITPNAGYLVGDVLVDGVSQGAISSYTFTDVVTNHTISASFVVACTPTAPTVSLSSSDLDNTFAYGTSVTFTATAGNLGGGTASYDFKINGTSVQNGASNSYVVNNLANGNQVSVSITVAGGSCLSTTTADSNVITNTVTGAYLSNITNYCGQTLPVIGTRIKCSVPVGVVGVLGYRFKITNNVTNAFTTVDTSVASFNMTMASGFSYGTSYTIQVAVLVDGLEHSYSAGCVITTPSVPINQPTTLCGQTLAALNTRIFASAVSGSQLYRWRVALSTAPTTYFFHTTTASSFRLTNVAGLNVTFGKTYLVAVQSEVLVNGVLTVSDYSSIPCSVSTPSVSSVSLSANQCGGTLEGILDGIFVNSVPNAVSYTYRVRKVGTTSDYDYTSNFTSFKLSDVPGLSLTHESFYEVSVSVKIVIDGVTYDSPFSAPCTIGTPLFPSIGLQESQCSDGAEPIAGPYQVSSMSEAIYCDFVSGASYEFVLQKSVEGELVGSPIVVPRSSNFFTLNMVPGIESGVAYVVYVRLIYYGNGPEGKDCLIATPSTMRIVAAPFSAKAYPNPFENNFLLDLTTESASPVSIKVYDMVGRLVDSRESKVSTISTLAIGNNYPSGVYNVVVTQDKEVRTLRVVKR</sequence>
<dbReference type="InterPro" id="IPR012334">
    <property type="entry name" value="Pectin_lyas_fold"/>
</dbReference>
<comment type="caution">
    <text evidence="3">The sequence shown here is derived from an EMBL/GenBank/DDBJ whole genome shotgun (WGS) entry which is preliminary data.</text>
</comment>
<keyword evidence="1" id="KW-0732">Signal</keyword>
<protein>
    <submittedName>
        <fullName evidence="3">T9SS type A sorting domain-containing protein</fullName>
    </submittedName>
</protein>
<name>A0ABU9E0T4_9FLAO</name>
<accession>A0ABU9E0T4</accession>
<dbReference type="InterPro" id="IPR035986">
    <property type="entry name" value="PKD_dom_sf"/>
</dbReference>
<reference evidence="3 4" key="1">
    <citation type="submission" date="2024-04" db="EMBL/GenBank/DDBJ databases">
        <title>draft genome sequnece of Flavobacterium buctense JCM 30750.</title>
        <authorList>
            <person name="Kim D.-U."/>
        </authorList>
    </citation>
    <scope>NUCLEOTIDE SEQUENCE [LARGE SCALE GENOMIC DNA]</scope>
    <source>
        <strain evidence="3 4">JCM 30750</strain>
    </source>
</reference>
<evidence type="ECO:0000259" key="2">
    <source>
        <dbReference type="Pfam" id="PF18962"/>
    </source>
</evidence>
<feature type="domain" description="Secretion system C-terminal sorting" evidence="2">
    <location>
        <begin position="2947"/>
        <end position="3013"/>
    </location>
</feature>